<protein>
    <recommendedName>
        <fullName evidence="2">histidine kinase</fullName>
        <ecNumber evidence="2">2.7.13.3</ecNumber>
    </recommendedName>
</protein>
<evidence type="ECO:0000313" key="10">
    <source>
        <dbReference type="EMBL" id="CAM78114.1"/>
    </source>
</evidence>
<evidence type="ECO:0000256" key="3">
    <source>
        <dbReference type="ARBA" id="ARBA00022553"/>
    </source>
</evidence>
<evidence type="ECO:0000256" key="7">
    <source>
        <dbReference type="ARBA" id="ARBA00022840"/>
    </source>
</evidence>
<dbReference type="InterPro" id="IPR013656">
    <property type="entry name" value="PAS_4"/>
</dbReference>
<keyword evidence="7" id="KW-0067">ATP-binding</keyword>
<dbReference type="PANTHER" id="PTHR45339">
    <property type="entry name" value="HYBRID SIGNAL TRANSDUCTION HISTIDINE KINASE J"/>
    <property type="match status" value="1"/>
</dbReference>
<sequence length="363" mass="40012">MTVRSPIMIHHLSVIPGKIESRTHHPGKPEFFNRIDRLRTFIDCIPQHIAILDAQGTIVLVNKAWRAFSTENGGDTHSYYIGCSYGQLCSGGELTGRRIENVIDGLEPGFSFEYPCHSQSEQRWFKLDVSPISGRERGAVVVHTNITERKLAELEIKAASDAKSQFLAHMSHEIRTPMNGIIGMAHLALQGDLSADQRTYVENINKSALRLLAIINDILDFSKLEASQLIIEAIPFSLQFLIDEALTSISSTADEKGVAVSVVISPDIPGSMRGDPLRISQILINYLSNAIKFTDSGDICELQSIGGFSKGSSDIMGQVHLEWDRCGVHSGARGVGIVLVRALSLNYSKVMMRCNLCIYVMIT</sequence>
<dbReference type="Pfam" id="PF08448">
    <property type="entry name" value="PAS_4"/>
    <property type="match status" value="1"/>
</dbReference>
<evidence type="ECO:0000256" key="8">
    <source>
        <dbReference type="ARBA" id="ARBA00023012"/>
    </source>
</evidence>
<organism evidence="10">
    <name type="scientific">Magnetospirillum gryphiswaldense</name>
    <dbReference type="NCBI Taxonomy" id="55518"/>
    <lineage>
        <taxon>Bacteria</taxon>
        <taxon>Pseudomonadati</taxon>
        <taxon>Pseudomonadota</taxon>
        <taxon>Alphaproteobacteria</taxon>
        <taxon>Rhodospirillales</taxon>
        <taxon>Rhodospirillaceae</taxon>
        <taxon>Magnetospirillum</taxon>
    </lineage>
</organism>
<accession>A4U5F7</accession>
<dbReference type="InterPro" id="IPR036890">
    <property type="entry name" value="HATPase_C_sf"/>
</dbReference>
<dbReference type="Gene3D" id="3.30.450.20">
    <property type="entry name" value="PAS domain"/>
    <property type="match status" value="1"/>
</dbReference>
<dbReference type="EC" id="2.7.13.3" evidence="2"/>
<evidence type="ECO:0000256" key="2">
    <source>
        <dbReference type="ARBA" id="ARBA00012438"/>
    </source>
</evidence>
<dbReference type="RefSeq" id="WP_106001363.1">
    <property type="nucleotide sequence ID" value="NZ_CP027527.1"/>
</dbReference>
<evidence type="ECO:0000256" key="5">
    <source>
        <dbReference type="ARBA" id="ARBA00022741"/>
    </source>
</evidence>
<evidence type="ECO:0000259" key="9">
    <source>
        <dbReference type="PROSITE" id="PS50109"/>
    </source>
</evidence>
<dbReference type="PROSITE" id="PS50109">
    <property type="entry name" value="HIS_KIN"/>
    <property type="match status" value="1"/>
</dbReference>
<dbReference type="InterPro" id="IPR003661">
    <property type="entry name" value="HisK_dim/P_dom"/>
</dbReference>
<dbReference type="CDD" id="cd00082">
    <property type="entry name" value="HisKA"/>
    <property type="match status" value="1"/>
</dbReference>
<dbReference type="FunFam" id="1.10.287.130:FF:000002">
    <property type="entry name" value="Two-component osmosensing histidine kinase"/>
    <property type="match status" value="1"/>
</dbReference>
<dbReference type="SMART" id="SM00388">
    <property type="entry name" value="HisKA"/>
    <property type="match status" value="1"/>
</dbReference>
<dbReference type="SUPFAM" id="SSF47384">
    <property type="entry name" value="Homodimeric domain of signal transducing histidine kinase"/>
    <property type="match status" value="1"/>
</dbReference>
<name>A4U5F7_9PROT</name>
<dbReference type="PANTHER" id="PTHR45339:SF1">
    <property type="entry name" value="HYBRID SIGNAL TRANSDUCTION HISTIDINE KINASE J"/>
    <property type="match status" value="1"/>
</dbReference>
<keyword evidence="6 10" id="KW-0418">Kinase</keyword>
<dbReference type="InterPro" id="IPR035965">
    <property type="entry name" value="PAS-like_dom_sf"/>
</dbReference>
<feature type="domain" description="Histidine kinase" evidence="9">
    <location>
        <begin position="169"/>
        <end position="299"/>
    </location>
</feature>
<dbReference type="Pfam" id="PF00512">
    <property type="entry name" value="HisKA"/>
    <property type="match status" value="1"/>
</dbReference>
<dbReference type="AlphaFoldDB" id="A4U5F7"/>
<dbReference type="SUPFAM" id="SSF55785">
    <property type="entry name" value="PYP-like sensor domain (PAS domain)"/>
    <property type="match status" value="1"/>
</dbReference>
<dbReference type="InterPro" id="IPR036097">
    <property type="entry name" value="HisK_dim/P_sf"/>
</dbReference>
<dbReference type="SUPFAM" id="SSF55874">
    <property type="entry name" value="ATPase domain of HSP90 chaperone/DNA topoisomerase II/histidine kinase"/>
    <property type="match status" value="1"/>
</dbReference>
<gene>
    <name evidence="10" type="ORF">MGR_4182</name>
</gene>
<dbReference type="Gene3D" id="3.30.565.10">
    <property type="entry name" value="Histidine kinase-like ATPase, C-terminal domain"/>
    <property type="match status" value="1"/>
</dbReference>
<dbReference type="GO" id="GO:0005524">
    <property type="term" value="F:ATP binding"/>
    <property type="evidence" value="ECO:0007669"/>
    <property type="project" value="UniProtKB-KW"/>
</dbReference>
<dbReference type="InterPro" id="IPR005467">
    <property type="entry name" value="His_kinase_dom"/>
</dbReference>
<dbReference type="GO" id="GO:0000155">
    <property type="term" value="F:phosphorelay sensor kinase activity"/>
    <property type="evidence" value="ECO:0007669"/>
    <property type="project" value="InterPro"/>
</dbReference>
<evidence type="ECO:0000256" key="6">
    <source>
        <dbReference type="ARBA" id="ARBA00022777"/>
    </source>
</evidence>
<evidence type="ECO:0000256" key="1">
    <source>
        <dbReference type="ARBA" id="ARBA00000085"/>
    </source>
</evidence>
<evidence type="ECO:0000256" key="4">
    <source>
        <dbReference type="ARBA" id="ARBA00022679"/>
    </source>
</evidence>
<keyword evidence="8" id="KW-0902">Two-component regulatory system</keyword>
<keyword evidence="4" id="KW-0808">Transferase</keyword>
<proteinExistence type="predicted"/>
<comment type="catalytic activity">
    <reaction evidence="1">
        <text>ATP + protein L-histidine = ADP + protein N-phospho-L-histidine.</text>
        <dbReference type="EC" id="2.7.13.3"/>
    </reaction>
</comment>
<dbReference type="EMBL" id="CU459003">
    <property type="protein sequence ID" value="CAM78114.1"/>
    <property type="molecule type" value="Genomic_DNA"/>
</dbReference>
<keyword evidence="3" id="KW-0597">Phosphoprotein</keyword>
<reference evidence="10" key="1">
    <citation type="journal article" date="2007" name="J. Bacteriol.">
        <title>Comparative genome analysis of four magnetotactic bacteria reveals a complex set of group-specific genes implicated in magnetosome biomineralization and function.</title>
        <authorList>
            <person name="Richter M."/>
            <person name="Kube M."/>
            <person name="Bazylinski D.A."/>
            <person name="Lombardot T."/>
            <person name="Gloeckner F.O."/>
            <person name="Reinhardt R."/>
            <person name="Schueler D."/>
        </authorList>
    </citation>
    <scope>NUCLEOTIDE SEQUENCE</scope>
    <source>
        <strain evidence="10">MSR-1</strain>
    </source>
</reference>
<dbReference type="Gene3D" id="1.10.287.130">
    <property type="match status" value="1"/>
</dbReference>
<keyword evidence="5" id="KW-0547">Nucleotide-binding</keyword>